<dbReference type="AlphaFoldDB" id="A0A3S5FGX1"/>
<feature type="compositionally biased region" description="Acidic residues" evidence="1">
    <location>
        <begin position="27"/>
        <end position="40"/>
    </location>
</feature>
<sequence>MRRSSSDIDGDTFELLEDNHLTGDVGVEADTEQDDEDNDDGLMAASASNSAAKGSFQSRFSVQESRRAIPIQPKTATLTSDSGSIVINDGSMDGTAWSDQVLKLAGVLPRANSEERFVTDETGSNADV</sequence>
<evidence type="ECO:0000313" key="2">
    <source>
        <dbReference type="EMBL" id="VEL40869.1"/>
    </source>
</evidence>
<gene>
    <name evidence="2" type="ORF">PXEA_LOCUS34309</name>
</gene>
<organism evidence="2 3">
    <name type="scientific">Protopolystoma xenopodis</name>
    <dbReference type="NCBI Taxonomy" id="117903"/>
    <lineage>
        <taxon>Eukaryota</taxon>
        <taxon>Metazoa</taxon>
        <taxon>Spiralia</taxon>
        <taxon>Lophotrochozoa</taxon>
        <taxon>Platyhelminthes</taxon>
        <taxon>Monogenea</taxon>
        <taxon>Polyopisthocotylea</taxon>
        <taxon>Polystomatidea</taxon>
        <taxon>Polystomatidae</taxon>
        <taxon>Protopolystoma</taxon>
    </lineage>
</organism>
<evidence type="ECO:0000313" key="3">
    <source>
        <dbReference type="Proteomes" id="UP000784294"/>
    </source>
</evidence>
<reference evidence="2" key="1">
    <citation type="submission" date="2018-11" db="EMBL/GenBank/DDBJ databases">
        <authorList>
            <consortium name="Pathogen Informatics"/>
        </authorList>
    </citation>
    <scope>NUCLEOTIDE SEQUENCE</scope>
</reference>
<dbReference type="EMBL" id="CAAALY010266821">
    <property type="protein sequence ID" value="VEL40869.1"/>
    <property type="molecule type" value="Genomic_DNA"/>
</dbReference>
<keyword evidence="3" id="KW-1185">Reference proteome</keyword>
<comment type="caution">
    <text evidence="2">The sequence shown here is derived from an EMBL/GenBank/DDBJ whole genome shotgun (WGS) entry which is preliminary data.</text>
</comment>
<evidence type="ECO:0000256" key="1">
    <source>
        <dbReference type="SAM" id="MobiDB-lite"/>
    </source>
</evidence>
<protein>
    <submittedName>
        <fullName evidence="2">Uncharacterized protein</fullName>
    </submittedName>
</protein>
<accession>A0A3S5FGX1</accession>
<proteinExistence type="predicted"/>
<dbReference type="Proteomes" id="UP000784294">
    <property type="component" value="Unassembled WGS sequence"/>
</dbReference>
<feature type="region of interest" description="Disordered" evidence="1">
    <location>
        <begin position="1"/>
        <end position="64"/>
    </location>
</feature>
<name>A0A3S5FGX1_9PLAT</name>